<dbReference type="Proteomes" id="UP000399805">
    <property type="component" value="Unassembled WGS sequence"/>
</dbReference>
<keyword evidence="2" id="KW-1185">Reference proteome</keyword>
<reference evidence="1 2" key="1">
    <citation type="submission" date="2019-09" db="EMBL/GenBank/DDBJ databases">
        <authorList>
            <person name="Leyn A S."/>
        </authorList>
    </citation>
    <scope>NUCLEOTIDE SEQUENCE [LARGE SCALE GENOMIC DNA]</scope>
    <source>
        <strain evidence="1">AA231_1</strain>
    </source>
</reference>
<protein>
    <submittedName>
        <fullName evidence="1">Uncharacterized protein</fullName>
    </submittedName>
</protein>
<organism evidence="1 2">
    <name type="scientific">Amycolatopsis camponoti</name>
    <dbReference type="NCBI Taxonomy" id="2606593"/>
    <lineage>
        <taxon>Bacteria</taxon>
        <taxon>Bacillati</taxon>
        <taxon>Actinomycetota</taxon>
        <taxon>Actinomycetes</taxon>
        <taxon>Pseudonocardiales</taxon>
        <taxon>Pseudonocardiaceae</taxon>
        <taxon>Amycolatopsis</taxon>
    </lineage>
</organism>
<sequence length="45" mass="5194">METVVRFTLPHPDDFLAIRARFGVCVFVHADRDIDHPGCLFMNSF</sequence>
<dbReference type="AlphaFoldDB" id="A0A6I8M595"/>
<dbReference type="EMBL" id="CABVGP010000003">
    <property type="protein sequence ID" value="VVJ22807.1"/>
    <property type="molecule type" value="Genomic_DNA"/>
</dbReference>
<proteinExistence type="predicted"/>
<gene>
    <name evidence="1" type="ORF">AA23TX_07720</name>
</gene>
<accession>A0A6I8M595</accession>
<evidence type="ECO:0000313" key="1">
    <source>
        <dbReference type="EMBL" id="VVJ22807.1"/>
    </source>
</evidence>
<evidence type="ECO:0000313" key="2">
    <source>
        <dbReference type="Proteomes" id="UP000399805"/>
    </source>
</evidence>
<name>A0A6I8M595_9PSEU</name>